<organism evidence="2 3">
    <name type="scientific">Cryobacterium tepidiphilum</name>
    <dbReference type="NCBI Taxonomy" id="2486026"/>
    <lineage>
        <taxon>Bacteria</taxon>
        <taxon>Bacillati</taxon>
        <taxon>Actinomycetota</taxon>
        <taxon>Actinomycetes</taxon>
        <taxon>Micrococcales</taxon>
        <taxon>Microbacteriaceae</taxon>
        <taxon>Cryobacterium</taxon>
    </lineage>
</organism>
<dbReference type="EMBL" id="RDSR01000001">
    <property type="protein sequence ID" value="RNE67228.1"/>
    <property type="molecule type" value="Genomic_DNA"/>
</dbReference>
<name>A0A3M8LRW5_9MICO</name>
<feature type="transmembrane region" description="Helical" evidence="1">
    <location>
        <begin position="12"/>
        <end position="34"/>
    </location>
</feature>
<feature type="transmembrane region" description="Helical" evidence="1">
    <location>
        <begin position="40"/>
        <end position="59"/>
    </location>
</feature>
<accession>A0A3M8LRW5</accession>
<sequence length="148" mass="16260">MKLASLHKVSPRTAGSVTVLTGIILAVVAGFLIAHPPLSIPGAVLLVVGTILLCVGAIWRLKRTWSDPWPPYTAPDRRKQLRRLRILFVFNCVFLPVLLAGAIYSAINGQWWEVAFGLFIGISPALNIWLFPRLIRSIQKGPDPARGT</sequence>
<feature type="transmembrane region" description="Helical" evidence="1">
    <location>
        <begin position="86"/>
        <end position="105"/>
    </location>
</feature>
<evidence type="ECO:0000256" key="1">
    <source>
        <dbReference type="SAM" id="Phobius"/>
    </source>
</evidence>
<proteinExistence type="predicted"/>
<dbReference type="Proteomes" id="UP000279859">
    <property type="component" value="Unassembled WGS sequence"/>
</dbReference>
<keyword evidence="1" id="KW-0812">Transmembrane</keyword>
<keyword evidence="3" id="KW-1185">Reference proteome</keyword>
<protein>
    <submittedName>
        <fullName evidence="2">Uncharacterized protein</fullName>
    </submittedName>
</protein>
<comment type="caution">
    <text evidence="2">The sequence shown here is derived from an EMBL/GenBank/DDBJ whole genome shotgun (WGS) entry which is preliminary data.</text>
</comment>
<keyword evidence="1" id="KW-0472">Membrane</keyword>
<evidence type="ECO:0000313" key="2">
    <source>
        <dbReference type="EMBL" id="RNE67228.1"/>
    </source>
</evidence>
<reference evidence="2 3" key="1">
    <citation type="submission" date="2018-11" db="EMBL/GenBank/DDBJ databases">
        <title>Cryobacterium sp. nov., isolated from rhizosphere soil of lettuce.</title>
        <authorList>
            <person name="Wang Y."/>
        </authorList>
    </citation>
    <scope>NUCLEOTIDE SEQUENCE [LARGE SCALE GENOMIC DNA]</scope>
    <source>
        <strain evidence="2 3">NEAU-85</strain>
    </source>
</reference>
<gene>
    <name evidence="2" type="ORF">EEJ31_00110</name>
</gene>
<keyword evidence="1" id="KW-1133">Transmembrane helix</keyword>
<feature type="transmembrane region" description="Helical" evidence="1">
    <location>
        <begin position="111"/>
        <end position="131"/>
    </location>
</feature>
<dbReference type="AlphaFoldDB" id="A0A3M8LRW5"/>
<dbReference type="RefSeq" id="WP_123044260.1">
    <property type="nucleotide sequence ID" value="NZ_RDSR01000001.1"/>
</dbReference>
<evidence type="ECO:0000313" key="3">
    <source>
        <dbReference type="Proteomes" id="UP000279859"/>
    </source>
</evidence>